<evidence type="ECO:0000259" key="4">
    <source>
        <dbReference type="Pfam" id="PF14490"/>
    </source>
</evidence>
<organism evidence="6 8">
    <name type="scientific">Colwellia hornerae</name>
    <dbReference type="NCBI Taxonomy" id="89402"/>
    <lineage>
        <taxon>Bacteria</taxon>
        <taxon>Pseudomonadati</taxon>
        <taxon>Pseudomonadota</taxon>
        <taxon>Gammaproteobacteria</taxon>
        <taxon>Alteromonadales</taxon>
        <taxon>Colwelliaceae</taxon>
        <taxon>Colwellia</taxon>
    </lineage>
</organism>
<dbReference type="Pfam" id="PF13538">
    <property type="entry name" value="UvrD_C_2"/>
    <property type="match status" value="1"/>
</dbReference>
<reference evidence="6 8" key="1">
    <citation type="submission" date="2019-07" db="EMBL/GenBank/DDBJ databases">
        <title>Genomes of sea-ice associated Colwellia species.</title>
        <authorList>
            <person name="Bowman J.P."/>
        </authorList>
    </citation>
    <scope>NUCLEOTIDE SEQUENCE [LARGE SCALE GENOMIC DNA]</scope>
    <source>
        <strain evidence="5 7">ACAM 607</strain>
        <strain evidence="6 8">IC036</strain>
    </source>
</reference>
<dbReference type="PANTHER" id="PTHR43788">
    <property type="entry name" value="DNA2/NAM7 HELICASE FAMILY MEMBER"/>
    <property type="match status" value="1"/>
</dbReference>
<dbReference type="EMBL" id="VOLR01000012">
    <property type="protein sequence ID" value="TWX59320.1"/>
    <property type="molecule type" value="Genomic_DNA"/>
</dbReference>
<dbReference type="Pfam" id="PF14490">
    <property type="entry name" value="HHH_RecD2"/>
    <property type="match status" value="1"/>
</dbReference>
<evidence type="ECO:0000256" key="1">
    <source>
        <dbReference type="ARBA" id="ARBA00022741"/>
    </source>
</evidence>
<keyword evidence="7" id="KW-1185">Reference proteome</keyword>
<evidence type="ECO:0000313" key="6">
    <source>
        <dbReference type="EMBL" id="TWX65445.1"/>
    </source>
</evidence>
<evidence type="ECO:0000259" key="3">
    <source>
        <dbReference type="Pfam" id="PF13538"/>
    </source>
</evidence>
<dbReference type="CDD" id="cd18809">
    <property type="entry name" value="SF1_C_RecD"/>
    <property type="match status" value="1"/>
</dbReference>
<dbReference type="Gene3D" id="1.10.10.2220">
    <property type="match status" value="1"/>
</dbReference>
<gene>
    <name evidence="5" type="ORF">ESZ26_10155</name>
    <name evidence="6" type="ORF">ESZ27_12245</name>
</gene>
<accession>A0A5C6Q8T6</accession>
<protein>
    <submittedName>
        <fullName evidence="6">AAA family ATPase</fullName>
    </submittedName>
</protein>
<dbReference type="RefSeq" id="WP_146799515.1">
    <property type="nucleotide sequence ID" value="NZ_VOLP01000012.1"/>
</dbReference>
<dbReference type="GO" id="GO:0003678">
    <property type="term" value="F:DNA helicase activity"/>
    <property type="evidence" value="ECO:0007669"/>
    <property type="project" value="UniProtKB-ARBA"/>
</dbReference>
<dbReference type="SUPFAM" id="SSF52540">
    <property type="entry name" value="P-loop containing nucleoside triphosphate hydrolases"/>
    <property type="match status" value="1"/>
</dbReference>
<dbReference type="InterPro" id="IPR050534">
    <property type="entry name" value="Coronavir_polyprotein_1ab"/>
</dbReference>
<comment type="caution">
    <text evidence="6">The sequence shown here is derived from an EMBL/GenBank/DDBJ whole genome shotgun (WGS) entry which is preliminary data.</text>
</comment>
<dbReference type="Gene3D" id="2.30.30.940">
    <property type="match status" value="1"/>
</dbReference>
<dbReference type="OrthoDB" id="9763659at2"/>
<dbReference type="AlphaFoldDB" id="A0A5C6Q8T6"/>
<keyword evidence="1" id="KW-0547">Nucleotide-binding</keyword>
<dbReference type="InterPro" id="IPR029493">
    <property type="entry name" value="RecD2-like_HHH"/>
</dbReference>
<dbReference type="InterPro" id="IPR027785">
    <property type="entry name" value="UvrD-like_helicase_C"/>
</dbReference>
<evidence type="ECO:0000313" key="7">
    <source>
        <dbReference type="Proteomes" id="UP000321525"/>
    </source>
</evidence>
<keyword evidence="2" id="KW-0067">ATP-binding</keyword>
<dbReference type="EMBL" id="VOLQ01000023">
    <property type="protein sequence ID" value="TWX65445.1"/>
    <property type="molecule type" value="Genomic_DNA"/>
</dbReference>
<evidence type="ECO:0000313" key="8">
    <source>
        <dbReference type="Proteomes" id="UP000321917"/>
    </source>
</evidence>
<dbReference type="PANTHER" id="PTHR43788:SF6">
    <property type="entry name" value="DNA HELICASE B"/>
    <property type="match status" value="1"/>
</dbReference>
<feature type="domain" description="ATP-dependent RecD2 DNA helicase-like helix-hairpin-helix" evidence="4">
    <location>
        <begin position="168"/>
        <end position="257"/>
    </location>
</feature>
<sequence>MQLDVFSTIAPTVKLTGIVTGVIDAKTDGKLHFAIFNLKIGTDKHRVFCRFGTIEDQPSVDDIWHVTGEHEDDQRYGPQFIATAGERKPIDVDTDQTLVCDYIQQSKSFSGIGKNWVEKMNKAFPDSLVKTLETADTVTFIKHPRLKMPETLAESLLSGWRQCSTEVKLLKFLNKKQIPRALVSKLTRLWGRQVIENLEADPYRLLPLMPAKNAIDQWRTIDKIAHAQFSIQKDDPRRALAAIEACLYQAYDTNGHMALPIKNVQRVLDDENIKYTVAEVARQHGQFTLVIHQELKLVQSLGHLALEKITAKRLNDIAYSPDSYTLTYQESLLLEFIEQARIKKQVKKFKLDDNQINAVKFVTRSRLSLITGGGGTGKTTIITAILHQHEARGKPVWLLAPTSKAARRLAEETDHKTETVFSFVLQIGELIRSGELQQTLIIIDEASMLDTPSIYTLLKLLPNNWRLCLVGDVKKMEPMGPGLVFHQLANDPNLCVTINRSYRQDGISDLHKFCDAIGRQDLKPASAVLYPYAKGTQSDVTWRQTESSSVRAMVKSAQNTWYDLYKVGKEPQLLASTRKICDQINQEQQKIRNFKKKLPSREIYERKFIEGDTVIYEQNSRELAISNGSVGKICEIYSNTRFKDGRQCIIKIEFEKEGVKYMTEKECLFMDLAYCITIHKSQGSQYDNAIVILDADYLIDNSWLYTAVSLARHKVVLVGDLEFIKYTINSPSNAARCYIGSPIKIQETK</sequence>
<proteinExistence type="predicted"/>
<name>A0A5C6Q8T6_9GAMM</name>
<dbReference type="Proteomes" id="UP000321525">
    <property type="component" value="Unassembled WGS sequence"/>
</dbReference>
<dbReference type="GO" id="GO:0005524">
    <property type="term" value="F:ATP binding"/>
    <property type="evidence" value="ECO:0007669"/>
    <property type="project" value="UniProtKB-KW"/>
</dbReference>
<evidence type="ECO:0000256" key="2">
    <source>
        <dbReference type="ARBA" id="ARBA00022840"/>
    </source>
</evidence>
<dbReference type="Proteomes" id="UP000321917">
    <property type="component" value="Unassembled WGS sequence"/>
</dbReference>
<dbReference type="Gene3D" id="3.40.50.300">
    <property type="entry name" value="P-loop containing nucleotide triphosphate hydrolases"/>
    <property type="match status" value="2"/>
</dbReference>
<feature type="domain" description="UvrD-like helicase C-terminal" evidence="3">
    <location>
        <begin position="672"/>
        <end position="718"/>
    </location>
</feature>
<dbReference type="Pfam" id="PF13604">
    <property type="entry name" value="AAA_30"/>
    <property type="match status" value="1"/>
</dbReference>
<dbReference type="InterPro" id="IPR027417">
    <property type="entry name" value="P-loop_NTPase"/>
</dbReference>
<evidence type="ECO:0000313" key="5">
    <source>
        <dbReference type="EMBL" id="TWX59320.1"/>
    </source>
</evidence>